<dbReference type="InterPro" id="IPR016181">
    <property type="entry name" value="Acyl_CoA_acyltransferase"/>
</dbReference>
<dbReference type="Pfam" id="PF00583">
    <property type="entry name" value="Acetyltransf_1"/>
    <property type="match status" value="1"/>
</dbReference>
<comment type="caution">
    <text evidence="2">The sequence shown here is derived from an EMBL/GenBank/DDBJ whole genome shotgun (WGS) entry which is preliminary data.</text>
</comment>
<dbReference type="InterPro" id="IPR000182">
    <property type="entry name" value="GNAT_dom"/>
</dbReference>
<dbReference type="EMBL" id="JAWSTH010000079">
    <property type="protein sequence ID" value="MDW5597234.1"/>
    <property type="molecule type" value="Genomic_DNA"/>
</dbReference>
<keyword evidence="3" id="KW-1185">Reference proteome</keyword>
<dbReference type="Proteomes" id="UP001284601">
    <property type="component" value="Unassembled WGS sequence"/>
</dbReference>
<organism evidence="2 3">
    <name type="scientific">Conexibacter stalactiti</name>
    <dbReference type="NCBI Taxonomy" id="1940611"/>
    <lineage>
        <taxon>Bacteria</taxon>
        <taxon>Bacillati</taxon>
        <taxon>Actinomycetota</taxon>
        <taxon>Thermoleophilia</taxon>
        <taxon>Solirubrobacterales</taxon>
        <taxon>Conexibacteraceae</taxon>
        <taxon>Conexibacter</taxon>
    </lineage>
</organism>
<dbReference type="EC" id="2.3.1.-" evidence="2"/>
<dbReference type="RefSeq" id="WP_318599698.1">
    <property type="nucleotide sequence ID" value="NZ_JAWSTH010000079.1"/>
</dbReference>
<keyword evidence="2" id="KW-0808">Transferase</keyword>
<evidence type="ECO:0000313" key="2">
    <source>
        <dbReference type="EMBL" id="MDW5597234.1"/>
    </source>
</evidence>
<sequence>MLSELQQYLRRAAAQHRTVVRSGPFLVHLDEQSDQPYANYAIPDAGAEPSAAEVAALVELFAARGRRAAFEFLPACAPAVSGALLAAGLEVTYRIPLMICPARQLVAVAPPDGVTVVIADDATPDERLRELIAMQGAAFGLSPQPVPDEDVQRLRARAGEGVVAYAVSGGAIVGGGCALVIRDGMTELAGIAVAEAARRRGIAAAVTAALALEAVARGATLPFLTPGDDGAGRVYQRAGFAPAGEMLHMALPG</sequence>
<accession>A0ABU4HVP6</accession>
<evidence type="ECO:0000259" key="1">
    <source>
        <dbReference type="PROSITE" id="PS51186"/>
    </source>
</evidence>
<keyword evidence="2" id="KW-0012">Acyltransferase</keyword>
<evidence type="ECO:0000313" key="3">
    <source>
        <dbReference type="Proteomes" id="UP001284601"/>
    </source>
</evidence>
<feature type="domain" description="N-acetyltransferase" evidence="1">
    <location>
        <begin position="117"/>
        <end position="253"/>
    </location>
</feature>
<dbReference type="Gene3D" id="3.40.630.30">
    <property type="match status" value="1"/>
</dbReference>
<proteinExistence type="predicted"/>
<protein>
    <submittedName>
        <fullName evidence="2">GNAT family N-acetyltransferase</fullName>
        <ecNumber evidence="2">2.3.1.-</ecNumber>
    </submittedName>
</protein>
<gene>
    <name evidence="2" type="ORF">R7226_23000</name>
</gene>
<dbReference type="PROSITE" id="PS51186">
    <property type="entry name" value="GNAT"/>
    <property type="match status" value="1"/>
</dbReference>
<dbReference type="GO" id="GO:0016746">
    <property type="term" value="F:acyltransferase activity"/>
    <property type="evidence" value="ECO:0007669"/>
    <property type="project" value="UniProtKB-KW"/>
</dbReference>
<reference evidence="3" key="1">
    <citation type="submission" date="2023-07" db="EMBL/GenBank/DDBJ databases">
        <title>Conexibacter stalactiti sp. nov., isolated from stalactites in a lava cave and emended description of the genus Conexibacter.</title>
        <authorList>
            <person name="Lee S.D."/>
        </authorList>
    </citation>
    <scope>NUCLEOTIDE SEQUENCE [LARGE SCALE GENOMIC DNA]</scope>
    <source>
        <strain evidence="3">KCTC 39840</strain>
    </source>
</reference>
<dbReference type="SUPFAM" id="SSF55729">
    <property type="entry name" value="Acyl-CoA N-acyltransferases (Nat)"/>
    <property type="match status" value="1"/>
</dbReference>
<name>A0ABU4HVP6_9ACTN</name>